<protein>
    <submittedName>
        <fullName evidence="2">Uncharacterized protein</fullName>
    </submittedName>
</protein>
<feature type="region of interest" description="Disordered" evidence="1">
    <location>
        <begin position="1"/>
        <end position="24"/>
    </location>
</feature>
<keyword evidence="3" id="KW-1185">Reference proteome</keyword>
<feature type="non-terminal residue" evidence="2">
    <location>
        <position position="1"/>
    </location>
</feature>
<sequence>THTDAHKHMSKARKAQQQRRQRRDVNVIRKGMLRQRHVFDVCSQQRSQHTYVCERLRVCVCVC</sequence>
<organism evidence="2 3">
    <name type="scientific">Drosophila rubida</name>
    <dbReference type="NCBI Taxonomy" id="30044"/>
    <lineage>
        <taxon>Eukaryota</taxon>
        <taxon>Metazoa</taxon>
        <taxon>Ecdysozoa</taxon>
        <taxon>Arthropoda</taxon>
        <taxon>Hexapoda</taxon>
        <taxon>Insecta</taxon>
        <taxon>Pterygota</taxon>
        <taxon>Neoptera</taxon>
        <taxon>Endopterygota</taxon>
        <taxon>Diptera</taxon>
        <taxon>Brachycera</taxon>
        <taxon>Muscomorpha</taxon>
        <taxon>Ephydroidea</taxon>
        <taxon>Drosophilidae</taxon>
        <taxon>Drosophila</taxon>
    </lineage>
</organism>
<reference evidence="2" key="1">
    <citation type="journal article" date="2021" name="Mol. Ecol. Resour.">
        <title>Phylogenomic analyses of the genus Drosophila reveals genomic signals of climate adaptation.</title>
        <authorList>
            <person name="Li F."/>
            <person name="Rane R.V."/>
            <person name="Luria V."/>
            <person name="Xiong Z."/>
            <person name="Chen J."/>
            <person name="Li Z."/>
            <person name="Catullo R.A."/>
            <person name="Griffin P.C."/>
            <person name="Schiffer M."/>
            <person name="Pearce S."/>
            <person name="Lee S.F."/>
            <person name="McElroy K."/>
            <person name="Stocker A."/>
            <person name="Shirriffs J."/>
            <person name="Cockerell F."/>
            <person name="Coppin C."/>
            <person name="Sgro C.M."/>
            <person name="Karger A."/>
            <person name="Cain J.W."/>
            <person name="Weber J.A."/>
            <person name="Santpere G."/>
            <person name="Kirschner M.W."/>
            <person name="Hoffmann A.A."/>
            <person name="Oakeshott J.G."/>
            <person name="Zhang G."/>
        </authorList>
    </citation>
    <scope>NUCLEOTIDE SEQUENCE</scope>
    <source>
        <strain evidence="2">BGI-SZ-2011g</strain>
    </source>
</reference>
<feature type="non-terminal residue" evidence="2">
    <location>
        <position position="63"/>
    </location>
</feature>
<gene>
    <name evidence="2" type="ORF">KR093_001118</name>
</gene>
<evidence type="ECO:0000313" key="2">
    <source>
        <dbReference type="EMBL" id="KAH8369848.1"/>
    </source>
</evidence>
<evidence type="ECO:0000256" key="1">
    <source>
        <dbReference type="SAM" id="MobiDB-lite"/>
    </source>
</evidence>
<proteinExistence type="predicted"/>
<dbReference type="Proteomes" id="UP001200034">
    <property type="component" value="Unassembled WGS sequence"/>
</dbReference>
<feature type="compositionally biased region" description="Basic residues" evidence="1">
    <location>
        <begin position="8"/>
        <end position="22"/>
    </location>
</feature>
<name>A0AAD4PK66_9MUSC</name>
<accession>A0AAD4PK66</accession>
<dbReference type="EMBL" id="JAJJHW010002585">
    <property type="protein sequence ID" value="KAH8369848.1"/>
    <property type="molecule type" value="Genomic_DNA"/>
</dbReference>
<comment type="caution">
    <text evidence="2">The sequence shown here is derived from an EMBL/GenBank/DDBJ whole genome shotgun (WGS) entry which is preliminary data.</text>
</comment>
<dbReference type="AlphaFoldDB" id="A0AAD4PK66"/>
<evidence type="ECO:0000313" key="3">
    <source>
        <dbReference type="Proteomes" id="UP001200034"/>
    </source>
</evidence>